<accession>A0ABU6JHR6</accession>
<evidence type="ECO:0000313" key="1">
    <source>
        <dbReference type="EMBL" id="MEC4723218.1"/>
    </source>
</evidence>
<sequence>MPFQADAVTLTLIVLLAALVIGILAFAASAKAKAKRAARDISAINATIIDYFRRSGVQVSCDSTRLAGAKAFTAVVESEPMKRFRLSHIIEMTLRDHVRKSCGLQLEKIYWRFPIKEAGQAGQAVSVQSGVKPASEAVAETGKVDETSDEYINEGLENYRHIPKPEVTELDWETFEQMSTQERGKNEQPGNS</sequence>
<dbReference type="Proteomes" id="UP001352263">
    <property type="component" value="Unassembled WGS sequence"/>
</dbReference>
<organism evidence="1 2">
    <name type="scientific">Noviherbaspirillum album</name>
    <dbReference type="NCBI Taxonomy" id="3080276"/>
    <lineage>
        <taxon>Bacteria</taxon>
        <taxon>Pseudomonadati</taxon>
        <taxon>Pseudomonadota</taxon>
        <taxon>Betaproteobacteria</taxon>
        <taxon>Burkholderiales</taxon>
        <taxon>Oxalobacteraceae</taxon>
        <taxon>Noviherbaspirillum</taxon>
    </lineage>
</organism>
<proteinExistence type="predicted"/>
<dbReference type="RefSeq" id="WP_326509840.1">
    <property type="nucleotide sequence ID" value="NZ_JAWIIV010000046.1"/>
</dbReference>
<evidence type="ECO:0000313" key="2">
    <source>
        <dbReference type="Proteomes" id="UP001352263"/>
    </source>
</evidence>
<dbReference type="EMBL" id="JAWIIV010000046">
    <property type="protein sequence ID" value="MEC4723218.1"/>
    <property type="molecule type" value="Genomic_DNA"/>
</dbReference>
<keyword evidence="2" id="KW-1185">Reference proteome</keyword>
<gene>
    <name evidence="1" type="ORF">RY831_29085</name>
</gene>
<comment type="caution">
    <text evidence="1">The sequence shown here is derived from an EMBL/GenBank/DDBJ whole genome shotgun (WGS) entry which is preliminary data.</text>
</comment>
<protein>
    <submittedName>
        <fullName evidence="1">Uncharacterized protein</fullName>
    </submittedName>
</protein>
<name>A0ABU6JHR6_9BURK</name>
<reference evidence="1 2" key="1">
    <citation type="submission" date="2023-10" db="EMBL/GenBank/DDBJ databases">
        <title>Noviherbaspirillum sp. CPCC 100848 genome assembly.</title>
        <authorList>
            <person name="Li X.Y."/>
            <person name="Fang X.M."/>
        </authorList>
    </citation>
    <scope>NUCLEOTIDE SEQUENCE [LARGE SCALE GENOMIC DNA]</scope>
    <source>
        <strain evidence="1 2">CPCC 100848</strain>
    </source>
</reference>